<evidence type="ECO:0000313" key="5">
    <source>
        <dbReference type="EMBL" id="SKB53001.1"/>
    </source>
</evidence>
<keyword evidence="5" id="KW-0808">Transferase</keyword>
<evidence type="ECO:0000313" key="6">
    <source>
        <dbReference type="Proteomes" id="UP000189981"/>
    </source>
</evidence>
<dbReference type="PANTHER" id="PTHR32328:SF0">
    <property type="entry name" value="L-SERYL-TRNA(SEC) SELENIUM TRANSFERASE"/>
    <property type="match status" value="1"/>
</dbReference>
<dbReference type="AlphaFoldDB" id="A0A1T5C0S2"/>
<proteinExistence type="inferred from homology"/>
<protein>
    <submittedName>
        <fullName evidence="5">L-seryl-tRNA(Ser) seleniumtransferase</fullName>
    </submittedName>
</protein>
<keyword evidence="6" id="KW-1185">Reference proteome</keyword>
<dbReference type="InterPro" id="IPR015421">
    <property type="entry name" value="PyrdxlP-dep_Trfase_major"/>
</dbReference>
<evidence type="ECO:0000256" key="2">
    <source>
        <dbReference type="ARBA" id="ARBA00022898"/>
    </source>
</evidence>
<dbReference type="SUPFAM" id="SSF53383">
    <property type="entry name" value="PLP-dependent transferases"/>
    <property type="match status" value="1"/>
</dbReference>
<evidence type="ECO:0000256" key="1">
    <source>
        <dbReference type="ARBA" id="ARBA00001933"/>
    </source>
</evidence>
<comment type="cofactor">
    <cofactor evidence="1 4">
        <name>pyridoxal 5'-phosphate</name>
        <dbReference type="ChEBI" id="CHEBI:597326"/>
    </cofactor>
</comment>
<dbReference type="Pfam" id="PF03841">
    <property type="entry name" value="SelA"/>
    <property type="match status" value="1"/>
</dbReference>
<sequence>MKRREILKALTLVPLSGTTAGVLTPFESYSAPLPKRDLIAELGIRKFINAAGYFTALSGSLMHDEVLDTINQAAKEFCTLDEVQDKVGARIASLLHAESATVTSGAFSAIMLGMSGVLSGNDAKKAAMIPRLEGSGMKTEVIVQKAHDDGYSHALTNCGVTLVRVESRKQAEDAINARTAMMYFVNYQADQGKISHDEWLQIAKKSGVPTMIDMAADVPPKENLWKFHDMGFDLVCVSGGKLMRGPQSAGILSGKKDLIAAARLSAPPRGNNLGRGMKVNKEEVLGMYIALEKFIKHDQDKEWKVLEDRIAVIANAARSVSSVKAELIPLPAINRVPTLNISWDSTKIKLTNLAKVLREGTPSIEVMNGPRGTINVTAHMLKPEQVKIVASRIREELIKASI</sequence>
<organism evidence="5 6">
    <name type="scientific">Daejeonella lutea</name>
    <dbReference type="NCBI Taxonomy" id="572036"/>
    <lineage>
        <taxon>Bacteria</taxon>
        <taxon>Pseudomonadati</taxon>
        <taxon>Bacteroidota</taxon>
        <taxon>Sphingobacteriia</taxon>
        <taxon>Sphingobacteriales</taxon>
        <taxon>Sphingobacteriaceae</taxon>
        <taxon>Daejeonella</taxon>
    </lineage>
</organism>
<comment type="similarity">
    <text evidence="3">Belongs to the SelA family.</text>
</comment>
<gene>
    <name evidence="5" type="ORF">SAMN05661099_1745</name>
</gene>
<evidence type="ECO:0000256" key="4">
    <source>
        <dbReference type="PIRSR" id="PIRSR618319-50"/>
    </source>
</evidence>
<dbReference type="EMBL" id="FUYR01000001">
    <property type="protein sequence ID" value="SKB53001.1"/>
    <property type="molecule type" value="Genomic_DNA"/>
</dbReference>
<dbReference type="GO" id="GO:0004125">
    <property type="term" value="F:L-seryl-tRNA(Sec) selenium transferase activity"/>
    <property type="evidence" value="ECO:0007669"/>
    <property type="project" value="TreeGrafter"/>
</dbReference>
<reference evidence="6" key="1">
    <citation type="submission" date="2017-02" db="EMBL/GenBank/DDBJ databases">
        <authorList>
            <person name="Varghese N."/>
            <person name="Submissions S."/>
        </authorList>
    </citation>
    <scope>NUCLEOTIDE SEQUENCE [LARGE SCALE GENOMIC DNA]</scope>
    <source>
        <strain evidence="6">DSM 22385</strain>
    </source>
</reference>
<feature type="modified residue" description="N6-(pyridoxal phosphate)lysine" evidence="4">
    <location>
        <position position="241"/>
    </location>
</feature>
<accession>A0A1T5C0S2</accession>
<evidence type="ECO:0000256" key="3">
    <source>
        <dbReference type="ARBA" id="ARBA00044507"/>
    </source>
</evidence>
<dbReference type="RefSeq" id="WP_079702186.1">
    <property type="nucleotide sequence ID" value="NZ_FUYR01000001.1"/>
</dbReference>
<dbReference type="Proteomes" id="UP000189981">
    <property type="component" value="Unassembled WGS sequence"/>
</dbReference>
<dbReference type="PANTHER" id="PTHR32328">
    <property type="entry name" value="L-SERYL-TRNA(SEC) SELENIUM TRANSFERASE"/>
    <property type="match status" value="1"/>
</dbReference>
<keyword evidence="2 4" id="KW-0663">Pyridoxal phosphate</keyword>
<dbReference type="InterPro" id="IPR018319">
    <property type="entry name" value="SelA-like"/>
</dbReference>
<name>A0A1T5C0S2_9SPHI</name>
<dbReference type="InterPro" id="IPR015424">
    <property type="entry name" value="PyrdxlP-dep_Trfase"/>
</dbReference>
<dbReference type="Gene3D" id="3.40.640.10">
    <property type="entry name" value="Type I PLP-dependent aspartate aminotransferase-like (Major domain)"/>
    <property type="match status" value="1"/>
</dbReference>
<dbReference type="STRING" id="572036.SAMN05661099_1745"/>
<dbReference type="OrthoDB" id="9787096at2"/>